<protein>
    <submittedName>
        <fullName evidence="3">Coiled-coil domain-containing protein 40-like</fullName>
    </submittedName>
</protein>
<dbReference type="InterPro" id="IPR037386">
    <property type="entry name" value="CCDC40"/>
</dbReference>
<dbReference type="STRING" id="121845.A0A3Q0J5M4"/>
<dbReference type="PaxDb" id="121845-A0A3Q0J5M4"/>
<accession>A0A3Q0J5M4</accession>
<dbReference type="AlphaFoldDB" id="A0A3Q0J5M4"/>
<evidence type="ECO:0000313" key="2">
    <source>
        <dbReference type="Proteomes" id="UP000079169"/>
    </source>
</evidence>
<dbReference type="PANTHER" id="PTHR16275:SF8">
    <property type="entry name" value="COILED-COIL DOMAIN-CONTAINING PROTEIN 40"/>
    <property type="match status" value="1"/>
</dbReference>
<evidence type="ECO:0000256" key="1">
    <source>
        <dbReference type="SAM" id="Coils"/>
    </source>
</evidence>
<dbReference type="Proteomes" id="UP000079169">
    <property type="component" value="Unplaced"/>
</dbReference>
<feature type="coiled-coil region" evidence="1">
    <location>
        <begin position="237"/>
        <end position="264"/>
    </location>
</feature>
<name>A0A3Q0J5M4_DIACI</name>
<keyword evidence="1" id="KW-0175">Coiled coil</keyword>
<dbReference type="GeneID" id="103512848"/>
<keyword evidence="2" id="KW-1185">Reference proteome</keyword>
<proteinExistence type="predicted"/>
<dbReference type="KEGG" id="dci:103512848"/>
<dbReference type="RefSeq" id="XP_026682015.1">
    <property type="nucleotide sequence ID" value="XM_026826214.1"/>
</dbReference>
<gene>
    <name evidence="3" type="primary">LOC103512848</name>
</gene>
<evidence type="ECO:0000313" key="3">
    <source>
        <dbReference type="RefSeq" id="XP_026682015.1"/>
    </source>
</evidence>
<dbReference type="PANTHER" id="PTHR16275">
    <property type="entry name" value="COILED-COIL DOMAIN-CONTAINING PROTEIN 40"/>
    <property type="match status" value="1"/>
</dbReference>
<reference evidence="3" key="1">
    <citation type="submission" date="2025-08" db="UniProtKB">
        <authorList>
            <consortium name="RefSeq"/>
        </authorList>
    </citation>
    <scope>IDENTIFICATION</scope>
</reference>
<sequence>MLKEIGAKIRHVETIEKRVERVKKQIGVKSVKIEQDSRKLETLTQDLEQNSKTPKEKLIDNLNFDIGELCSNLKQIKNQWLRKQTKLIGLIEEHNGNLRDINELECRSHEYEYKLNKQNRCIEEYCQKQEKLKTTIDRLVKGIDREMEKFVHTKDFETALNEENALRQNMYYDQLQDAEKELYNLKASIEQLEAEEKCLLRSIESAESDYLSWDKKCALAAKEKEKYEMEKKPGGEIEQLKREIHRMEMRYAQLKNVQKKLMNDLEACVTRRERIMDNVRARAKRNTKEDTKKYIHVKKVQQLKNQVKQVQAVNAFYYHT</sequence>
<dbReference type="GO" id="GO:0005737">
    <property type="term" value="C:cytoplasm"/>
    <property type="evidence" value="ECO:0007669"/>
    <property type="project" value="TreeGrafter"/>
</dbReference>
<dbReference type="GO" id="GO:0035082">
    <property type="term" value="P:axoneme assembly"/>
    <property type="evidence" value="ECO:0007669"/>
    <property type="project" value="InterPro"/>
</dbReference>
<feature type="coiled-coil region" evidence="1">
    <location>
        <begin position="175"/>
        <end position="209"/>
    </location>
</feature>
<organism evidence="2 3">
    <name type="scientific">Diaphorina citri</name>
    <name type="common">Asian citrus psyllid</name>
    <dbReference type="NCBI Taxonomy" id="121845"/>
    <lineage>
        <taxon>Eukaryota</taxon>
        <taxon>Metazoa</taxon>
        <taxon>Ecdysozoa</taxon>
        <taxon>Arthropoda</taxon>
        <taxon>Hexapoda</taxon>
        <taxon>Insecta</taxon>
        <taxon>Pterygota</taxon>
        <taxon>Neoptera</taxon>
        <taxon>Paraneoptera</taxon>
        <taxon>Hemiptera</taxon>
        <taxon>Sternorrhyncha</taxon>
        <taxon>Psylloidea</taxon>
        <taxon>Psyllidae</taxon>
        <taxon>Diaphorininae</taxon>
        <taxon>Diaphorina</taxon>
    </lineage>
</organism>